<dbReference type="GO" id="GO:0008643">
    <property type="term" value="P:carbohydrate transport"/>
    <property type="evidence" value="ECO:0007669"/>
    <property type="project" value="InterPro"/>
</dbReference>
<reference evidence="3" key="1">
    <citation type="submission" date="2021-10" db="EMBL/GenBank/DDBJ databases">
        <authorList>
            <person name="Hussein R."/>
            <person name="Harrison J."/>
            <person name="Studholme D.J."/>
            <person name="Vicente J."/>
            <person name="Grant M."/>
        </authorList>
    </citation>
    <scope>NUCLEOTIDE SEQUENCE</scope>
    <source>
        <strain evidence="3">NCPPB 2970</strain>
    </source>
</reference>
<feature type="signal peptide" evidence="2">
    <location>
        <begin position="1"/>
        <end position="28"/>
    </location>
</feature>
<dbReference type="PANTHER" id="PTHR37944">
    <property type="entry name" value="PORIN B"/>
    <property type="match status" value="1"/>
</dbReference>
<organism evidence="3 4">
    <name type="scientific">Xanthomonas campestris pv. papavericola</name>
    <dbReference type="NCBI Taxonomy" id="487881"/>
    <lineage>
        <taxon>Bacteria</taxon>
        <taxon>Pseudomonadati</taxon>
        <taxon>Pseudomonadota</taxon>
        <taxon>Gammaproteobacteria</taxon>
        <taxon>Lysobacterales</taxon>
        <taxon>Lysobacteraceae</taxon>
        <taxon>Xanthomonas</taxon>
    </lineage>
</organism>
<dbReference type="Proteomes" id="UP001297361">
    <property type="component" value="Unassembled WGS sequence"/>
</dbReference>
<gene>
    <name evidence="3" type="ORF">LLE72_020690</name>
</gene>
<comment type="similarity">
    <text evidence="1 2">Belongs to the OprB family.</text>
</comment>
<evidence type="ECO:0000256" key="2">
    <source>
        <dbReference type="RuleBase" id="RU363072"/>
    </source>
</evidence>
<sequence>MTALPSRRAHPRLLCLSLALALAPLAHAQEAADAFKLKLGYTGEAASMIDGGRKGGDAYAGQLMVGTDVDLNSLFGWHGATVKAYVTNRQGTRLANLTLVQKLFDDRLELEAGRSVANIHFLGSDLCQYFQGNSACGNPTFVFRTSNFTYWPVSSWAAHATAWVTPKVYVHVGAYEVNPVQAQDGQHGLKWSTDDTTGVVVPYAIGYKNKGGDGTLAAMYELGGWQDNSDYTDPLRDRNGNPAVLSGLGYENKQGRSGLFGRFEQQVTNPDPSGTQGLTVFAAILKSTSGQAIEDHFVQLGLVQKGTFASRPQDNIAFVITQQKYSDEAIENLRLARASAGGTGTPADNQIMMELSYGIQVTKRLRIAPNLHYVINPDQFNEPTRGNDLKNALIAGMRIDWNL</sequence>
<dbReference type="Pfam" id="PF04966">
    <property type="entry name" value="OprB"/>
    <property type="match status" value="1"/>
</dbReference>
<dbReference type="PANTHER" id="PTHR37944:SF1">
    <property type="entry name" value="PORIN B"/>
    <property type="match status" value="1"/>
</dbReference>
<dbReference type="EMBL" id="JAJFNJ020000003">
    <property type="protein sequence ID" value="MEC3890098.1"/>
    <property type="molecule type" value="Genomic_DNA"/>
</dbReference>
<dbReference type="RefSeq" id="WP_228426138.1">
    <property type="nucleotide sequence ID" value="NZ_JAJFNJ020000003.1"/>
</dbReference>
<proteinExistence type="inferred from homology"/>
<accession>A0AAJ2X7F2</accession>
<reference evidence="3" key="2">
    <citation type="submission" date="2024-01" db="EMBL/GenBank/DDBJ databases">
        <title>Long-read genome sequencing of X. campestris pv. papavericola.</title>
        <authorList>
            <person name="Hussain R.M.F."/>
            <person name="Greer S."/>
            <person name="Harrison J."/>
            <person name="Grant M."/>
            <person name="Vicente J."/>
            <person name="Studholme D.J."/>
        </authorList>
    </citation>
    <scope>NUCLEOTIDE SEQUENCE</scope>
    <source>
        <strain evidence="3">NCPPB 2970</strain>
    </source>
</reference>
<dbReference type="Gene3D" id="2.40.160.180">
    <property type="entry name" value="Carbohydrate-selective porin OprB"/>
    <property type="match status" value="1"/>
</dbReference>
<comment type="caution">
    <text evidence="3">The sequence shown here is derived from an EMBL/GenBank/DDBJ whole genome shotgun (WGS) entry which is preliminary data.</text>
</comment>
<keyword evidence="2" id="KW-0732">Signal</keyword>
<protein>
    <submittedName>
        <fullName evidence="3">Carbohydrate porin</fullName>
    </submittedName>
</protein>
<evidence type="ECO:0000313" key="4">
    <source>
        <dbReference type="Proteomes" id="UP001297361"/>
    </source>
</evidence>
<dbReference type="AlphaFoldDB" id="A0AAJ2X7F2"/>
<name>A0AAJ2X7F2_XANCA</name>
<dbReference type="InterPro" id="IPR007049">
    <property type="entry name" value="Carb-sel_porin_OprB"/>
</dbReference>
<evidence type="ECO:0000256" key="1">
    <source>
        <dbReference type="ARBA" id="ARBA00008769"/>
    </source>
</evidence>
<dbReference type="GO" id="GO:0016020">
    <property type="term" value="C:membrane"/>
    <property type="evidence" value="ECO:0007669"/>
    <property type="project" value="InterPro"/>
</dbReference>
<dbReference type="InterPro" id="IPR038673">
    <property type="entry name" value="OprB_sf"/>
</dbReference>
<feature type="chain" id="PRO_5042315771" evidence="2">
    <location>
        <begin position="29"/>
        <end position="403"/>
    </location>
</feature>
<dbReference type="GO" id="GO:0015288">
    <property type="term" value="F:porin activity"/>
    <property type="evidence" value="ECO:0007669"/>
    <property type="project" value="InterPro"/>
</dbReference>
<dbReference type="InterPro" id="IPR052932">
    <property type="entry name" value="OprB_Porin"/>
</dbReference>
<evidence type="ECO:0000313" key="3">
    <source>
        <dbReference type="EMBL" id="MEC3890098.1"/>
    </source>
</evidence>